<organism evidence="3">
    <name type="scientific">Thermofilum pendens</name>
    <dbReference type="NCBI Taxonomy" id="2269"/>
    <lineage>
        <taxon>Archaea</taxon>
        <taxon>Thermoproteota</taxon>
        <taxon>Thermoprotei</taxon>
        <taxon>Thermofilales</taxon>
        <taxon>Thermofilaceae</taxon>
        <taxon>Thermofilum</taxon>
    </lineage>
</organism>
<dbReference type="GO" id="GO:0022857">
    <property type="term" value="F:transmembrane transporter activity"/>
    <property type="evidence" value="ECO:0007669"/>
    <property type="project" value="InterPro"/>
</dbReference>
<proteinExistence type="predicted"/>
<dbReference type="Gene3D" id="1.20.1250.20">
    <property type="entry name" value="MFS general substrate transporter like domains"/>
    <property type="match status" value="1"/>
</dbReference>
<accession>A0A7C4FEP8</accession>
<reference evidence="3" key="1">
    <citation type="journal article" date="2020" name="mSystems">
        <title>Genome- and Community-Level Interaction Insights into Carbon Utilization and Element Cycling Functions of Hydrothermarchaeota in Hydrothermal Sediment.</title>
        <authorList>
            <person name="Zhou Z."/>
            <person name="Liu Y."/>
            <person name="Xu W."/>
            <person name="Pan J."/>
            <person name="Luo Z.H."/>
            <person name="Li M."/>
        </authorList>
    </citation>
    <scope>NUCLEOTIDE SEQUENCE [LARGE SCALE GENOMIC DNA]</scope>
    <source>
        <strain evidence="3">SpSt-735</strain>
    </source>
</reference>
<evidence type="ECO:0000256" key="1">
    <source>
        <dbReference type="SAM" id="MobiDB-lite"/>
    </source>
</evidence>
<feature type="transmembrane region" description="Helical" evidence="2">
    <location>
        <begin position="315"/>
        <end position="334"/>
    </location>
</feature>
<feature type="transmembrane region" description="Helical" evidence="2">
    <location>
        <begin position="243"/>
        <end position="261"/>
    </location>
</feature>
<dbReference type="InterPro" id="IPR011701">
    <property type="entry name" value="MFS"/>
</dbReference>
<evidence type="ECO:0000313" key="3">
    <source>
        <dbReference type="EMBL" id="HGI43531.1"/>
    </source>
</evidence>
<keyword evidence="2" id="KW-1133">Transmembrane helix</keyword>
<feature type="transmembrane region" description="Helical" evidence="2">
    <location>
        <begin position="186"/>
        <end position="204"/>
    </location>
</feature>
<dbReference type="InterPro" id="IPR036259">
    <property type="entry name" value="MFS_trans_sf"/>
</dbReference>
<protein>
    <submittedName>
        <fullName evidence="3">MFS transporter</fullName>
    </submittedName>
</protein>
<dbReference type="EMBL" id="DTFI01000098">
    <property type="protein sequence ID" value="HGI43531.1"/>
    <property type="molecule type" value="Genomic_DNA"/>
</dbReference>
<name>A0A7C4FEP8_THEPE</name>
<sequence>MWPRGRLRGLSAQRAERAGNVPPGTRGAGLQGAYAQPRRCHHDGQYAPRVRVHLRRGFRPSQHPPRLYPNGICTLPRVSRAELIKACSHPLGVPQSLLVAYALSFLVSVFQAVYTPAASLYAHGLGYSEADVGYILGIANFVYVPGALLSSMLARRASERRTTILSLALLALAAALTPRVKGFWELAAAVGAVFLSMGLFWPAVESIISASSGKVSTFSFSWSSGALFGALATSQALRLGASALFSVFALASAVAALSALAMPGASRSAGERSSSLSLLEFWPSWALCLSYSISAGGVLVFYPLLVERRRLPLEYISLAITSMMLARTLTFFYFDRLPRSLRGVWVGALGLTGSLLLLATAEYPLAALAAAAAGFGQGVVYANALGDVFSRGGGATRYTSVFEAMIGLGYSLGPVAGAALSSTVGVEPILAASALAFSLALATYLRKMRA</sequence>
<dbReference type="SUPFAM" id="SSF103473">
    <property type="entry name" value="MFS general substrate transporter"/>
    <property type="match status" value="1"/>
</dbReference>
<feature type="transmembrane region" description="Helical" evidence="2">
    <location>
        <begin position="282"/>
        <end position="303"/>
    </location>
</feature>
<feature type="region of interest" description="Disordered" evidence="1">
    <location>
        <begin position="1"/>
        <end position="31"/>
    </location>
</feature>
<evidence type="ECO:0000256" key="2">
    <source>
        <dbReference type="SAM" id="Phobius"/>
    </source>
</evidence>
<keyword evidence="2" id="KW-0812">Transmembrane</keyword>
<dbReference type="Pfam" id="PF07690">
    <property type="entry name" value="MFS_1"/>
    <property type="match status" value="1"/>
</dbReference>
<feature type="transmembrane region" description="Helical" evidence="2">
    <location>
        <begin position="365"/>
        <end position="386"/>
    </location>
</feature>
<keyword evidence="2" id="KW-0472">Membrane</keyword>
<feature type="transmembrane region" description="Helical" evidence="2">
    <location>
        <begin position="98"/>
        <end position="120"/>
    </location>
</feature>
<dbReference type="AlphaFoldDB" id="A0A7C4FEP8"/>
<feature type="transmembrane region" description="Helical" evidence="2">
    <location>
        <begin position="132"/>
        <end position="150"/>
    </location>
</feature>
<feature type="transmembrane region" description="Helical" evidence="2">
    <location>
        <begin position="216"/>
        <end position="237"/>
    </location>
</feature>
<feature type="transmembrane region" description="Helical" evidence="2">
    <location>
        <begin position="398"/>
        <end position="420"/>
    </location>
</feature>
<comment type="caution">
    <text evidence="3">The sequence shown here is derived from an EMBL/GenBank/DDBJ whole genome shotgun (WGS) entry which is preliminary data.</text>
</comment>
<gene>
    <name evidence="3" type="ORF">ENV17_03995</name>
</gene>
<feature type="transmembrane region" description="Helical" evidence="2">
    <location>
        <begin position="426"/>
        <end position="445"/>
    </location>
</feature>